<feature type="compositionally biased region" description="Polar residues" evidence="1">
    <location>
        <begin position="29"/>
        <end position="38"/>
    </location>
</feature>
<reference evidence="2 3" key="1">
    <citation type="journal article" date="2013" name="Genome Announc.">
        <title>Draft Genome Sequence of a Hexachlorocyclohexane-Degrading Bacterium, Sphingobium baderi Strain LL03T.</title>
        <authorList>
            <person name="Kaur J."/>
            <person name="Verma H."/>
            <person name="Tripathi C."/>
            <person name="Khurana J.P."/>
            <person name="Lal R."/>
        </authorList>
    </citation>
    <scope>NUCLEOTIDE SEQUENCE [LARGE SCALE GENOMIC DNA]</scope>
    <source>
        <strain evidence="2 3">LL03</strain>
    </source>
</reference>
<accession>T0GFC1</accession>
<dbReference type="PATRIC" id="fig|1114964.3.peg.1573"/>
<sequence>MPQEVVIALHEAVSLPFRQDAAPPDFPDPSTQTIPPMM</sequence>
<dbReference type="AlphaFoldDB" id="T0GFC1"/>
<name>T0GFC1_9SPHN</name>
<evidence type="ECO:0000256" key="1">
    <source>
        <dbReference type="SAM" id="MobiDB-lite"/>
    </source>
</evidence>
<comment type="caution">
    <text evidence="2">The sequence shown here is derived from an EMBL/GenBank/DDBJ whole genome shotgun (WGS) entry which is preliminary data.</text>
</comment>
<keyword evidence="3" id="KW-1185">Reference proteome</keyword>
<feature type="region of interest" description="Disordered" evidence="1">
    <location>
        <begin position="18"/>
        <end position="38"/>
    </location>
</feature>
<proteinExistence type="predicted"/>
<protein>
    <submittedName>
        <fullName evidence="2">Uncharacterized protein</fullName>
    </submittedName>
</protein>
<dbReference type="Proteomes" id="UP000015524">
    <property type="component" value="Unassembled WGS sequence"/>
</dbReference>
<dbReference type="EMBL" id="ATIB01000049">
    <property type="protein sequence ID" value="EQB02461.1"/>
    <property type="molecule type" value="Genomic_DNA"/>
</dbReference>
<gene>
    <name evidence="2" type="ORF">L485_08100</name>
</gene>
<organism evidence="2 3">
    <name type="scientific">Sphingobium baderi LL03</name>
    <dbReference type="NCBI Taxonomy" id="1114964"/>
    <lineage>
        <taxon>Bacteria</taxon>
        <taxon>Pseudomonadati</taxon>
        <taxon>Pseudomonadota</taxon>
        <taxon>Alphaproteobacteria</taxon>
        <taxon>Sphingomonadales</taxon>
        <taxon>Sphingomonadaceae</taxon>
        <taxon>Sphingobium</taxon>
    </lineage>
</organism>
<evidence type="ECO:0000313" key="2">
    <source>
        <dbReference type="EMBL" id="EQB02461.1"/>
    </source>
</evidence>
<evidence type="ECO:0000313" key="3">
    <source>
        <dbReference type="Proteomes" id="UP000015524"/>
    </source>
</evidence>